<evidence type="ECO:0000256" key="2">
    <source>
        <dbReference type="ARBA" id="ARBA00009765"/>
    </source>
</evidence>
<feature type="compositionally biased region" description="Basic and acidic residues" evidence="6">
    <location>
        <begin position="119"/>
        <end position="134"/>
    </location>
</feature>
<dbReference type="AlphaFoldDB" id="A0A9P3F2D0"/>
<comment type="subcellular location">
    <subcellularLocation>
        <location evidence="1">Membrane</location>
        <topology evidence="1">Multi-pass membrane protein</topology>
    </subcellularLocation>
</comment>
<feature type="compositionally biased region" description="Acidic residues" evidence="6">
    <location>
        <begin position="334"/>
        <end position="343"/>
    </location>
</feature>
<dbReference type="Gene3D" id="1.20.58.340">
    <property type="entry name" value="Magnesium transport protein CorA, transmembrane region"/>
    <property type="match status" value="2"/>
</dbReference>
<dbReference type="InterPro" id="IPR002523">
    <property type="entry name" value="MgTranspt_CorA/ZnTranspt_ZntB"/>
</dbReference>
<evidence type="ECO:0000256" key="5">
    <source>
        <dbReference type="ARBA" id="ARBA00023136"/>
    </source>
</evidence>
<feature type="region of interest" description="Disordered" evidence="6">
    <location>
        <begin position="687"/>
        <end position="722"/>
    </location>
</feature>
<evidence type="ECO:0000256" key="4">
    <source>
        <dbReference type="ARBA" id="ARBA00022989"/>
    </source>
</evidence>
<feature type="region of interest" description="Disordered" evidence="6">
    <location>
        <begin position="334"/>
        <end position="361"/>
    </location>
</feature>
<evidence type="ECO:0000313" key="9">
    <source>
        <dbReference type="Proteomes" id="UP000710440"/>
    </source>
</evidence>
<evidence type="ECO:0000256" key="6">
    <source>
        <dbReference type="SAM" id="MobiDB-lite"/>
    </source>
</evidence>
<dbReference type="SUPFAM" id="SSF144083">
    <property type="entry name" value="Magnesium transport protein CorA, transmembrane region"/>
    <property type="match status" value="1"/>
</dbReference>
<keyword evidence="3 7" id="KW-0812">Transmembrane</keyword>
<dbReference type="Gene3D" id="3.30.460.20">
    <property type="entry name" value="CorA soluble domain-like"/>
    <property type="match status" value="1"/>
</dbReference>
<dbReference type="Pfam" id="PF01544">
    <property type="entry name" value="CorA"/>
    <property type="match status" value="2"/>
</dbReference>
<comment type="similarity">
    <text evidence="2">Belongs to the CorA metal ion transporter (MIT) (TC 1.A.35) family.</text>
</comment>
<keyword evidence="4 7" id="KW-1133">Transmembrane helix</keyword>
<protein>
    <submittedName>
        <fullName evidence="8">CorA metal ion transporter</fullName>
    </submittedName>
</protein>
<dbReference type="GO" id="GO:0010961">
    <property type="term" value="P:intracellular magnesium ion homeostasis"/>
    <property type="evidence" value="ECO:0007669"/>
    <property type="project" value="TreeGrafter"/>
</dbReference>
<dbReference type="PANTHER" id="PTHR21535">
    <property type="entry name" value="MAGNESIUM AND COBALT TRANSPORT PROTEIN/MITOCHONDRIAL IMPORT INNER MEMBRANE TRANSLOCASE SUBUNIT TIM8"/>
    <property type="match status" value="1"/>
</dbReference>
<accession>A0A9P3F2D0</accession>
<evidence type="ECO:0000313" key="8">
    <source>
        <dbReference type="EMBL" id="GIJ98887.1"/>
    </source>
</evidence>
<dbReference type="FunFam" id="1.20.58.340:FF:000008">
    <property type="entry name" value="CorA family metal ion transporter"/>
    <property type="match status" value="1"/>
</dbReference>
<evidence type="ECO:0000256" key="7">
    <source>
        <dbReference type="SAM" id="Phobius"/>
    </source>
</evidence>
<organism evidence="8 9">
    <name type="scientific">Aspergillus viridinutans</name>
    <dbReference type="NCBI Taxonomy" id="75553"/>
    <lineage>
        <taxon>Eukaryota</taxon>
        <taxon>Fungi</taxon>
        <taxon>Dikarya</taxon>
        <taxon>Ascomycota</taxon>
        <taxon>Pezizomycotina</taxon>
        <taxon>Eurotiomycetes</taxon>
        <taxon>Eurotiomycetidae</taxon>
        <taxon>Eurotiales</taxon>
        <taxon>Aspergillaceae</taxon>
        <taxon>Aspergillus</taxon>
        <taxon>Aspergillus subgen. Fumigati</taxon>
    </lineage>
</organism>
<evidence type="ECO:0000256" key="1">
    <source>
        <dbReference type="ARBA" id="ARBA00004141"/>
    </source>
</evidence>
<dbReference type="SUPFAM" id="SSF143865">
    <property type="entry name" value="CorA soluble domain-like"/>
    <property type="match status" value="1"/>
</dbReference>
<dbReference type="CDD" id="cd12829">
    <property type="entry name" value="Alr1p-like"/>
    <property type="match status" value="1"/>
</dbReference>
<keyword evidence="5 7" id="KW-0472">Membrane</keyword>
<feature type="compositionally biased region" description="Basic residues" evidence="6">
    <location>
        <begin position="50"/>
        <end position="65"/>
    </location>
</feature>
<dbReference type="RefSeq" id="XP_043122074.1">
    <property type="nucleotide sequence ID" value="XM_043266139.1"/>
</dbReference>
<feature type="transmembrane region" description="Helical" evidence="7">
    <location>
        <begin position="850"/>
        <end position="871"/>
    </location>
</feature>
<feature type="region of interest" description="Disordered" evidence="6">
    <location>
        <begin position="1"/>
        <end position="105"/>
    </location>
</feature>
<reference evidence="8 9" key="1">
    <citation type="submission" date="2021-02" db="EMBL/GenBank/DDBJ databases">
        <title>Pan-genome distribution and transcriptional activeness of fungal secondary metabolism genes in Aspergillus section Fumigati.</title>
        <authorList>
            <person name="Takahashi H."/>
            <person name="Umemura M."/>
            <person name="Ninomiya A."/>
            <person name="Kusuya Y."/>
            <person name="Urayama S."/>
            <person name="Shimizu M."/>
            <person name="Watanabe A."/>
            <person name="Kamei K."/>
            <person name="Yaguchi T."/>
            <person name="Hagiwara D."/>
        </authorList>
    </citation>
    <scope>NUCLEOTIDE SEQUENCE [LARGE SCALE GENOMIC DNA]</scope>
    <source>
        <strain evidence="8 9">IFM 47045</strain>
    </source>
</reference>
<proteinExistence type="inferred from homology"/>
<dbReference type="FunFam" id="3.30.460.20:FF:000010">
    <property type="entry name" value="CorA family metal ion transporter"/>
    <property type="match status" value="1"/>
</dbReference>
<comment type="caution">
    <text evidence="8">The sequence shown here is derived from an EMBL/GenBank/DDBJ whole genome shotgun (WGS) entry which is preliminary data.</text>
</comment>
<keyword evidence="9" id="KW-1185">Reference proteome</keyword>
<name>A0A9P3F2D0_ASPVI</name>
<dbReference type="InterPro" id="IPR045863">
    <property type="entry name" value="CorA_TM1_TM2"/>
</dbReference>
<feature type="transmembrane region" description="Helical" evidence="7">
    <location>
        <begin position="815"/>
        <end position="838"/>
    </location>
</feature>
<feature type="compositionally biased region" description="Basic and acidic residues" evidence="6">
    <location>
        <begin position="228"/>
        <end position="237"/>
    </location>
</feature>
<feature type="compositionally biased region" description="Low complexity" evidence="6">
    <location>
        <begin position="213"/>
        <end position="225"/>
    </location>
</feature>
<feature type="region of interest" description="Disordered" evidence="6">
    <location>
        <begin position="274"/>
        <end position="321"/>
    </location>
</feature>
<feature type="compositionally biased region" description="Polar residues" evidence="6">
    <location>
        <begin position="1"/>
        <end position="17"/>
    </location>
</feature>
<dbReference type="FunFam" id="1.20.58.340:FF:000014">
    <property type="entry name" value="CorA family metal ion transporter"/>
    <property type="match status" value="1"/>
</dbReference>
<dbReference type="GeneID" id="66928991"/>
<feature type="compositionally biased region" description="Low complexity" evidence="6">
    <location>
        <begin position="295"/>
        <end position="308"/>
    </location>
</feature>
<feature type="compositionally biased region" description="Basic and acidic residues" evidence="6">
    <location>
        <begin position="344"/>
        <end position="355"/>
    </location>
</feature>
<dbReference type="InterPro" id="IPR045861">
    <property type="entry name" value="CorA_cytoplasmic_dom"/>
</dbReference>
<dbReference type="GO" id="GO:0015095">
    <property type="term" value="F:magnesium ion transmembrane transporter activity"/>
    <property type="evidence" value="ECO:0007669"/>
    <property type="project" value="InterPro"/>
</dbReference>
<feature type="region of interest" description="Disordered" evidence="6">
    <location>
        <begin position="119"/>
        <end position="255"/>
    </location>
</feature>
<dbReference type="EMBL" id="BOPL01000001">
    <property type="protein sequence ID" value="GIJ98887.1"/>
    <property type="molecule type" value="Genomic_DNA"/>
</dbReference>
<dbReference type="InterPro" id="IPR044089">
    <property type="entry name" value="Alr1-like"/>
</dbReference>
<dbReference type="OrthoDB" id="29879at2759"/>
<evidence type="ECO:0000256" key="3">
    <source>
        <dbReference type="ARBA" id="ARBA00022692"/>
    </source>
</evidence>
<dbReference type="GO" id="GO:0000329">
    <property type="term" value="C:fungal-type vacuole membrane"/>
    <property type="evidence" value="ECO:0007669"/>
    <property type="project" value="TreeGrafter"/>
</dbReference>
<dbReference type="PANTHER" id="PTHR21535:SF51">
    <property type="entry name" value="MANGANESE RESISTANCE PROTEIN MNR2"/>
    <property type="match status" value="1"/>
</dbReference>
<sequence length="878" mass="99080">MSSGKSSRSNGQPTETAAATGAYRSSGGYETLAPQTHHDTASEGRPATNKPKRRKNRHRKRRNRRQSFLAPEESHPATAVSGAEEAMIAGDQPHSRPALPFYNLGRDLSSTSLESEALLDHRNQPMMRPRRESRLAQSFRPGSMTIPPRSTDLASRGTPSGTRAFHAGDDSDGSDGIDDHTPLIRPSSGHHNNKSWYGTDAKASPFASRQRRTSVQSTSSRCSPRGHTTSDPDRDYDINNPPSIPSSPKLGGEMNYDDAVVTGADFDFALAKSIDNRNQAGARPNDMVIDVDGRSTQPKPSTQSSPSSPQLPPHEALRRRRTIALPVEEDVCFPIEEASELAEEDARRTSREDARRRRRTKEWPDLSVLEEWSREEKEERTGVLRAKKISEPVLIEGRLRPQYRVWRREEDEAPYRFTYFNEEFQSTIHAQSISELVQPGGSFRELFIPDPPELEVSSDEEDIEDENIHSDHFTDCNHNGQDNVKAEEPRAAQAGLHNGNAATGPKMQHGMSVISEGMSEARTSVEASPARKVSPPKPKKFGPRPTFWLDVLSPTDAEMRVIAKAFGIHALTAEDIMMQEAREKVELFRSYYFVNYRTFEQDPNSENYLQPVNMYIVVFREGILSFHFSQTPHPANVRRRIRQLMDYLILSSDWISYALIDDITDVFGPLIQSIEDEVDEIDEKIMKMHSPGRPMDSNNDNPPNRREDEEDEPEPPAPGEMLRRVGECRKKVMGMYRLLSNKADVVKGFAKRCNEHWEVAPKSEIGLYLGDIQDHIMTMTSSLTYYETLLSRAHSNYLAQINILMNERQEQTADVLGKLTVLGTIVLPMNIICGMWGMNVKVPGQDIDNLWWFWSITGGLIFFAFASFLIAKRVYKIV</sequence>
<gene>
    <name evidence="8" type="ORF">Aspvir_001009</name>
</gene>
<dbReference type="Proteomes" id="UP000710440">
    <property type="component" value="Unassembled WGS sequence"/>
</dbReference>